<dbReference type="RefSeq" id="WP_211366907.1">
    <property type="nucleotide sequence ID" value="NZ_VFPA01000003.1"/>
</dbReference>
<comment type="caution">
    <text evidence="4">The sequence shown here is derived from an EMBL/GenBank/DDBJ whole genome shotgun (WGS) entry which is preliminary data.</text>
</comment>
<evidence type="ECO:0000256" key="1">
    <source>
        <dbReference type="SAM" id="MobiDB-lite"/>
    </source>
</evidence>
<feature type="compositionally biased region" description="Pro residues" evidence="1">
    <location>
        <begin position="284"/>
        <end position="293"/>
    </location>
</feature>
<feature type="region of interest" description="Disordered" evidence="1">
    <location>
        <begin position="280"/>
        <end position="305"/>
    </location>
</feature>
<dbReference type="InterPro" id="IPR048958">
    <property type="entry name" value="Polysacc_lyase_14"/>
</dbReference>
<evidence type="ECO:0000313" key="4">
    <source>
        <dbReference type="EMBL" id="TQM10229.1"/>
    </source>
</evidence>
<gene>
    <name evidence="4" type="ORF">FB558_6014</name>
</gene>
<evidence type="ECO:0000256" key="2">
    <source>
        <dbReference type="SAM" id="SignalP"/>
    </source>
</evidence>
<proteinExistence type="predicted"/>
<feature type="chain" id="PRO_5039620842" description="Polysaccharide lyase 14 domain-containing protein" evidence="2">
    <location>
        <begin position="32"/>
        <end position="305"/>
    </location>
</feature>
<dbReference type="Pfam" id="PF21294">
    <property type="entry name" value="Polysacc_lyase_14"/>
    <property type="match status" value="1"/>
</dbReference>
<dbReference type="PANTHER" id="PTHR40124:SF1">
    <property type="entry name" value="DISAGGREGATASE RELATED REPEAT PROTEIN"/>
    <property type="match status" value="1"/>
</dbReference>
<feature type="signal peptide" evidence="2">
    <location>
        <begin position="1"/>
        <end position="31"/>
    </location>
</feature>
<evidence type="ECO:0000313" key="5">
    <source>
        <dbReference type="Proteomes" id="UP000315677"/>
    </source>
</evidence>
<dbReference type="PROSITE" id="PS51257">
    <property type="entry name" value="PROKAR_LIPOPROTEIN"/>
    <property type="match status" value="1"/>
</dbReference>
<dbReference type="Proteomes" id="UP000315677">
    <property type="component" value="Unassembled WGS sequence"/>
</dbReference>
<evidence type="ECO:0000259" key="3">
    <source>
        <dbReference type="Pfam" id="PF21294"/>
    </source>
</evidence>
<keyword evidence="5" id="KW-1185">Reference proteome</keyword>
<dbReference type="PANTHER" id="PTHR40124">
    <property type="match status" value="1"/>
</dbReference>
<feature type="region of interest" description="Disordered" evidence="1">
    <location>
        <begin position="87"/>
        <end position="106"/>
    </location>
</feature>
<reference evidence="4 5" key="1">
    <citation type="submission" date="2019-06" db="EMBL/GenBank/DDBJ databases">
        <title>Sequencing the genomes of 1000 actinobacteria strains.</title>
        <authorList>
            <person name="Klenk H.-P."/>
        </authorList>
    </citation>
    <scope>NUCLEOTIDE SEQUENCE [LARGE SCALE GENOMIC DNA]</scope>
    <source>
        <strain evidence="4 5">DSM 45301</strain>
    </source>
</reference>
<dbReference type="Gene3D" id="2.60.120.200">
    <property type="match status" value="1"/>
</dbReference>
<protein>
    <recommendedName>
        <fullName evidence="3">Polysaccharide lyase 14 domain-containing protein</fullName>
    </recommendedName>
</protein>
<name>A0A543DLM6_9PSEU</name>
<sequence length="305" mass="31575">MFSRTSTSLSSGRAVAAVLGSLLLGVAGCGAGEQDGGPATTSPAQAGEGVEPAALEDFLGNDLTIAEKGDFGLDIASLVDDPSAPGGTLLRASYPEGSASRGTDGPDGGLQAYMELPSPAEVLDLTYQVRFPEGFDFVKGGKLPGLYGGTENSGGDVPDGTDGLSTRYMWRTGGEGEVYAYLPSSEEHGTSLGRGCWTFTPGEWTTMRQRVQLNTPGTADGRITVWQDERLVLDRGGLEFRSTDQLAIDGVFFSTFFGGDDSSWASPVDQHVDFAAFELAEGSEPPPGPPPTPGDDSDCGTPGGS</sequence>
<accession>A0A543DLM6</accession>
<dbReference type="AlphaFoldDB" id="A0A543DLM6"/>
<keyword evidence="2" id="KW-0732">Signal</keyword>
<organism evidence="4 5">
    <name type="scientific">Pseudonocardia kunmingensis</name>
    <dbReference type="NCBI Taxonomy" id="630975"/>
    <lineage>
        <taxon>Bacteria</taxon>
        <taxon>Bacillati</taxon>
        <taxon>Actinomycetota</taxon>
        <taxon>Actinomycetes</taxon>
        <taxon>Pseudonocardiales</taxon>
        <taxon>Pseudonocardiaceae</taxon>
        <taxon>Pseudonocardia</taxon>
    </lineage>
</organism>
<dbReference type="EMBL" id="VFPA01000003">
    <property type="protein sequence ID" value="TQM10229.1"/>
    <property type="molecule type" value="Genomic_DNA"/>
</dbReference>
<feature type="domain" description="Polysaccharide lyase 14" evidence="3">
    <location>
        <begin position="86"/>
        <end position="277"/>
    </location>
</feature>